<evidence type="ECO:0000313" key="3">
    <source>
        <dbReference type="EMBL" id="ODV82369.1"/>
    </source>
</evidence>
<organism evidence="3 4">
    <name type="scientific">Suhomyces tanzawaensis NRRL Y-17324</name>
    <dbReference type="NCBI Taxonomy" id="984487"/>
    <lineage>
        <taxon>Eukaryota</taxon>
        <taxon>Fungi</taxon>
        <taxon>Dikarya</taxon>
        <taxon>Ascomycota</taxon>
        <taxon>Saccharomycotina</taxon>
        <taxon>Pichiomycetes</taxon>
        <taxon>Debaryomycetaceae</taxon>
        <taxon>Suhomyces</taxon>
    </lineage>
</organism>
<protein>
    <submittedName>
        <fullName evidence="3">Uncharacterized protein</fullName>
    </submittedName>
</protein>
<dbReference type="GeneID" id="30980437"/>
<sequence>MQFAVLTLAMAASASAYYLPTNSSSAISVASSSWPESELTTKLTTVTVDNVVSVYTTVCPITEAEASATPAATPAATAPVTTAAAPAPSSVAAVLASSDEDVTYTTQIFVTTTAGPANEASATDVNSQPTTVWPESSAAPVVSSAGPPYPLNSTVIIYKTAPYTNGSVPTNGTAPAVPATAAPGSVYLSSAAPAPAPAATAAAPAAAAPAASSAAPAAPAPAASSAAPAAPAPTANAAAPAPESSAAPAAPATTLSSVSASPSAASPAIVTYEAGANILGQSVYALALIPLAYLI</sequence>
<dbReference type="Proteomes" id="UP000094285">
    <property type="component" value="Unassembled WGS sequence"/>
</dbReference>
<reference evidence="4" key="1">
    <citation type="submission" date="2016-05" db="EMBL/GenBank/DDBJ databases">
        <title>Comparative genomics of biotechnologically important yeasts.</title>
        <authorList>
            <consortium name="DOE Joint Genome Institute"/>
            <person name="Riley R."/>
            <person name="Haridas S."/>
            <person name="Wolfe K.H."/>
            <person name="Lopes M.R."/>
            <person name="Hittinger C.T."/>
            <person name="Goker M."/>
            <person name="Salamov A."/>
            <person name="Wisecaver J."/>
            <person name="Long T.M."/>
            <person name="Aerts A.L."/>
            <person name="Barry K."/>
            <person name="Choi C."/>
            <person name="Clum A."/>
            <person name="Coughlan A.Y."/>
            <person name="Deshpande S."/>
            <person name="Douglass A.P."/>
            <person name="Hanson S.J."/>
            <person name="Klenk H.-P."/>
            <person name="Labutti K."/>
            <person name="Lapidus A."/>
            <person name="Lindquist E."/>
            <person name="Lipzen A."/>
            <person name="Meier-Kolthoff J.P."/>
            <person name="Ohm R.A."/>
            <person name="Otillar R.P."/>
            <person name="Pangilinan J."/>
            <person name="Peng Y."/>
            <person name="Rokas A."/>
            <person name="Rosa C.A."/>
            <person name="Scheuner C."/>
            <person name="Sibirny A.A."/>
            <person name="Slot J.C."/>
            <person name="Stielow J.B."/>
            <person name="Sun H."/>
            <person name="Kurtzman C.P."/>
            <person name="Blackwell M."/>
            <person name="Grigoriev I.V."/>
            <person name="Jeffries T.W."/>
        </authorList>
    </citation>
    <scope>NUCLEOTIDE SEQUENCE [LARGE SCALE GENOMIC DNA]</scope>
    <source>
        <strain evidence="4">NRRL Y-17324</strain>
    </source>
</reference>
<feature type="region of interest" description="Disordered" evidence="1">
    <location>
        <begin position="222"/>
        <end position="249"/>
    </location>
</feature>
<evidence type="ECO:0000256" key="1">
    <source>
        <dbReference type="SAM" id="MobiDB-lite"/>
    </source>
</evidence>
<name>A0A1E4SS71_9ASCO</name>
<keyword evidence="4" id="KW-1185">Reference proteome</keyword>
<keyword evidence="2" id="KW-0732">Signal</keyword>
<dbReference type="EMBL" id="KV453909">
    <property type="protein sequence ID" value="ODV82369.1"/>
    <property type="molecule type" value="Genomic_DNA"/>
</dbReference>
<gene>
    <name evidence="3" type="ORF">CANTADRAFT_143339</name>
</gene>
<dbReference type="AlphaFoldDB" id="A0A1E4SS71"/>
<dbReference type="STRING" id="984487.A0A1E4SS71"/>
<evidence type="ECO:0000256" key="2">
    <source>
        <dbReference type="SAM" id="SignalP"/>
    </source>
</evidence>
<evidence type="ECO:0000313" key="4">
    <source>
        <dbReference type="Proteomes" id="UP000094285"/>
    </source>
</evidence>
<accession>A0A1E4SS71</accession>
<proteinExistence type="predicted"/>
<dbReference type="RefSeq" id="XP_020067491.1">
    <property type="nucleotide sequence ID" value="XM_020206300.1"/>
</dbReference>
<feature type="signal peptide" evidence="2">
    <location>
        <begin position="1"/>
        <end position="16"/>
    </location>
</feature>
<feature type="chain" id="PRO_5009162923" evidence="2">
    <location>
        <begin position="17"/>
        <end position="295"/>
    </location>
</feature>